<dbReference type="EMBL" id="BAAAEU010000024">
    <property type="protein sequence ID" value="GAA0719867.1"/>
    <property type="molecule type" value="Genomic_DNA"/>
</dbReference>
<dbReference type="InterPro" id="IPR036388">
    <property type="entry name" value="WH-like_DNA-bd_sf"/>
</dbReference>
<dbReference type="RefSeq" id="WP_343792342.1">
    <property type="nucleotide sequence ID" value="NZ_BAAAEU010000024.1"/>
</dbReference>
<keyword evidence="3" id="KW-1185">Reference proteome</keyword>
<dbReference type="SUPFAM" id="SSF46785">
    <property type="entry name" value="Winged helix' DNA-binding domain"/>
    <property type="match status" value="1"/>
</dbReference>
<dbReference type="Gene3D" id="1.10.10.10">
    <property type="entry name" value="Winged helix-like DNA-binding domain superfamily/Winged helix DNA-binding domain"/>
    <property type="match status" value="1"/>
</dbReference>
<gene>
    <name evidence="2" type="ORF">GCM10009105_28750</name>
</gene>
<evidence type="ECO:0000313" key="2">
    <source>
        <dbReference type="EMBL" id="GAA0719867.1"/>
    </source>
</evidence>
<dbReference type="NCBIfam" id="NF033788">
    <property type="entry name" value="HTH_metalloreg"/>
    <property type="match status" value="1"/>
</dbReference>
<dbReference type="CDD" id="cd00090">
    <property type="entry name" value="HTH_ARSR"/>
    <property type="match status" value="1"/>
</dbReference>
<dbReference type="InterPro" id="IPR001845">
    <property type="entry name" value="HTH_ArsR_DNA-bd_dom"/>
</dbReference>
<dbReference type="Proteomes" id="UP001501523">
    <property type="component" value="Unassembled WGS sequence"/>
</dbReference>
<dbReference type="PANTHER" id="PTHR38600">
    <property type="entry name" value="TRANSCRIPTIONAL REGULATORY PROTEIN"/>
    <property type="match status" value="1"/>
</dbReference>
<proteinExistence type="predicted"/>
<accession>A0ABN1IRQ9</accession>
<dbReference type="PANTHER" id="PTHR38600:SF2">
    <property type="entry name" value="SLL0088 PROTEIN"/>
    <property type="match status" value="1"/>
</dbReference>
<feature type="domain" description="HTH arsR-type" evidence="1">
    <location>
        <begin position="1"/>
        <end position="90"/>
    </location>
</feature>
<organism evidence="2 3">
    <name type="scientific">Dokdonella soli</name>
    <dbReference type="NCBI Taxonomy" id="529810"/>
    <lineage>
        <taxon>Bacteria</taxon>
        <taxon>Pseudomonadati</taxon>
        <taxon>Pseudomonadota</taxon>
        <taxon>Gammaproteobacteria</taxon>
        <taxon>Lysobacterales</taxon>
        <taxon>Rhodanobacteraceae</taxon>
        <taxon>Dokdonella</taxon>
    </lineage>
</organism>
<dbReference type="InterPro" id="IPR011991">
    <property type="entry name" value="ArsR-like_HTH"/>
</dbReference>
<dbReference type="InterPro" id="IPR036390">
    <property type="entry name" value="WH_DNA-bd_sf"/>
</dbReference>
<dbReference type="PROSITE" id="PS50987">
    <property type="entry name" value="HTH_ARSR_2"/>
    <property type="match status" value="1"/>
</dbReference>
<protein>
    <submittedName>
        <fullName evidence="2">Metalloregulator ArsR/SmtB family transcription factor</fullName>
    </submittedName>
</protein>
<comment type="caution">
    <text evidence="2">The sequence shown here is derived from an EMBL/GenBank/DDBJ whole genome shotgun (WGS) entry which is preliminary data.</text>
</comment>
<sequence length="111" mass="12959">MSKLDLAFAALADPTRRRIVSRLTRGEVRVTDLAQPFDMSLNAVSKHVKVLERAGLVRRHRHGREHYLHLRALPLREIARWASQYERFWNQRLDALGEFLARTDNGEKVDD</sequence>
<dbReference type="Pfam" id="PF12840">
    <property type="entry name" value="HTH_20"/>
    <property type="match status" value="1"/>
</dbReference>
<name>A0ABN1IRQ9_9GAMM</name>
<evidence type="ECO:0000259" key="1">
    <source>
        <dbReference type="PROSITE" id="PS50987"/>
    </source>
</evidence>
<reference evidence="2 3" key="1">
    <citation type="journal article" date="2019" name="Int. J. Syst. Evol. Microbiol.">
        <title>The Global Catalogue of Microorganisms (GCM) 10K type strain sequencing project: providing services to taxonomists for standard genome sequencing and annotation.</title>
        <authorList>
            <consortium name="The Broad Institute Genomics Platform"/>
            <consortium name="The Broad Institute Genome Sequencing Center for Infectious Disease"/>
            <person name="Wu L."/>
            <person name="Ma J."/>
        </authorList>
    </citation>
    <scope>NUCLEOTIDE SEQUENCE [LARGE SCALE GENOMIC DNA]</scope>
    <source>
        <strain evidence="2 3">JCM 15421</strain>
    </source>
</reference>
<dbReference type="SMART" id="SM00418">
    <property type="entry name" value="HTH_ARSR"/>
    <property type="match status" value="1"/>
</dbReference>
<dbReference type="PRINTS" id="PR00778">
    <property type="entry name" value="HTHARSR"/>
</dbReference>
<evidence type="ECO:0000313" key="3">
    <source>
        <dbReference type="Proteomes" id="UP001501523"/>
    </source>
</evidence>